<protein>
    <submittedName>
        <fullName evidence="1">Uncharacterized protein</fullName>
    </submittedName>
</protein>
<name>A0A1J5PFW8_9ZZZZ</name>
<dbReference type="AlphaFoldDB" id="A0A1J5PFW8"/>
<evidence type="ECO:0000313" key="1">
    <source>
        <dbReference type="EMBL" id="OIQ70294.1"/>
    </source>
</evidence>
<gene>
    <name evidence="1" type="ORF">GALL_480960</name>
</gene>
<sequence>MRPHETEIGSQVGEALPLVARHFSNQRAFSIDHLIMRKGQHEIFGKRVDQTEGEFVVAVTAIDRIGLHVMQGVVHPPHIPLKRKAQAAIADRARNARPCCRFLRDGHCPSTTLRDHRIEVAQKSDGFKVLSAAVDIGHPFTLLAAVVAVQHGGDGIHAQTVHAKAL</sequence>
<organism evidence="1">
    <name type="scientific">mine drainage metagenome</name>
    <dbReference type="NCBI Taxonomy" id="410659"/>
    <lineage>
        <taxon>unclassified sequences</taxon>
        <taxon>metagenomes</taxon>
        <taxon>ecological metagenomes</taxon>
    </lineage>
</organism>
<reference evidence="1" key="1">
    <citation type="submission" date="2016-10" db="EMBL/GenBank/DDBJ databases">
        <title>Sequence of Gallionella enrichment culture.</title>
        <authorList>
            <person name="Poehlein A."/>
            <person name="Muehling M."/>
            <person name="Daniel R."/>
        </authorList>
    </citation>
    <scope>NUCLEOTIDE SEQUENCE</scope>
</reference>
<proteinExistence type="predicted"/>
<accession>A0A1J5PFW8</accession>
<dbReference type="EMBL" id="MLJW01004272">
    <property type="protein sequence ID" value="OIQ70294.1"/>
    <property type="molecule type" value="Genomic_DNA"/>
</dbReference>
<comment type="caution">
    <text evidence="1">The sequence shown here is derived from an EMBL/GenBank/DDBJ whole genome shotgun (WGS) entry which is preliminary data.</text>
</comment>